<proteinExistence type="predicted"/>
<keyword evidence="2" id="KW-1185">Reference proteome</keyword>
<comment type="caution">
    <text evidence="1">The sequence shown here is derived from an EMBL/GenBank/DDBJ whole genome shotgun (WGS) entry which is preliminary data.</text>
</comment>
<dbReference type="Proteomes" id="UP001054945">
    <property type="component" value="Unassembled WGS sequence"/>
</dbReference>
<evidence type="ECO:0000313" key="1">
    <source>
        <dbReference type="EMBL" id="GIX68532.1"/>
    </source>
</evidence>
<reference evidence="1 2" key="1">
    <citation type="submission" date="2021-06" db="EMBL/GenBank/DDBJ databases">
        <title>Caerostris extrusa draft genome.</title>
        <authorList>
            <person name="Kono N."/>
            <person name="Arakawa K."/>
        </authorList>
    </citation>
    <scope>NUCLEOTIDE SEQUENCE [LARGE SCALE GENOMIC DNA]</scope>
</reference>
<organism evidence="1 2">
    <name type="scientific">Caerostris extrusa</name>
    <name type="common">Bark spider</name>
    <name type="synonym">Caerostris bankana</name>
    <dbReference type="NCBI Taxonomy" id="172846"/>
    <lineage>
        <taxon>Eukaryota</taxon>
        <taxon>Metazoa</taxon>
        <taxon>Ecdysozoa</taxon>
        <taxon>Arthropoda</taxon>
        <taxon>Chelicerata</taxon>
        <taxon>Arachnida</taxon>
        <taxon>Araneae</taxon>
        <taxon>Araneomorphae</taxon>
        <taxon>Entelegynae</taxon>
        <taxon>Araneoidea</taxon>
        <taxon>Araneidae</taxon>
        <taxon>Caerostris</taxon>
    </lineage>
</organism>
<protein>
    <submittedName>
        <fullName evidence="1">Uncharacterized protein</fullName>
    </submittedName>
</protein>
<gene>
    <name evidence="1" type="ORF">CEXT_278951</name>
</gene>
<sequence>MSEYLSYTHFIEMMSTLKALMYINKEQNGAKVFFKSILRLETRQIFSAFVLPYLFTLLCECCPLSVTFRLQKHYQKQLVMHTMDTHIFSMNQKSKNGFLSSLPDICWKEILPNHILFGNKIFRCKYNPAHG</sequence>
<dbReference type="EMBL" id="BPLR01001974">
    <property type="protein sequence ID" value="GIX68532.1"/>
    <property type="molecule type" value="Genomic_DNA"/>
</dbReference>
<dbReference type="AlphaFoldDB" id="A0AAV4M9U1"/>
<accession>A0AAV4M9U1</accession>
<evidence type="ECO:0000313" key="2">
    <source>
        <dbReference type="Proteomes" id="UP001054945"/>
    </source>
</evidence>
<name>A0AAV4M9U1_CAEEX</name>